<dbReference type="InterPro" id="IPR027417">
    <property type="entry name" value="P-loop_NTPase"/>
</dbReference>
<evidence type="ECO:0000259" key="4">
    <source>
        <dbReference type="Pfam" id="PF18128"/>
    </source>
</evidence>
<dbReference type="Pfam" id="PF18128">
    <property type="entry name" value="HydF_dimer"/>
    <property type="match status" value="1"/>
</dbReference>
<dbReference type="Gene3D" id="3.40.50.300">
    <property type="entry name" value="P-loop containing nucleotide triphosphate hydrolases"/>
    <property type="match status" value="1"/>
</dbReference>
<dbReference type="GO" id="GO:0005525">
    <property type="term" value="F:GTP binding"/>
    <property type="evidence" value="ECO:0007669"/>
    <property type="project" value="UniProtKB-KW"/>
</dbReference>
<dbReference type="InterPro" id="IPR006073">
    <property type="entry name" value="GTP-bd"/>
</dbReference>
<dbReference type="NCBIfam" id="TIGR00231">
    <property type="entry name" value="small_GTP"/>
    <property type="match status" value="1"/>
</dbReference>
<dbReference type="InterPro" id="IPR005225">
    <property type="entry name" value="Small_GTP-bd"/>
</dbReference>
<gene>
    <name evidence="6" type="primary">hydF</name>
    <name evidence="6" type="ORF">IAA06_04425</name>
</gene>
<dbReference type="GO" id="GO:0002098">
    <property type="term" value="P:tRNA wobble uridine modification"/>
    <property type="evidence" value="ECO:0007669"/>
    <property type="project" value="TreeGrafter"/>
</dbReference>
<dbReference type="AlphaFoldDB" id="A0A9D2LSR2"/>
<sequence length="410" mass="45560">MGMNQTPASERVHISFFGKRNAGKSSIINAVTNQNLAIVSEVKGTTTDPVFKTMELLPLGPVMVIDTPGIDDEGALGKLRVQKSYQVLNKTDIAVLIVDGTIGITKEEEALIQRFQAKNIPYLIVYNKSDLLPEEKKDLLEKDAENSNELWVSAEKRINIELLKEKLASLKPEDTHKYPIIADLISPLDLVILVVPIDKAAPKGRLILPQQQTIRDILERGALSLVVRDTELKDTLNHFLSKGVCPKLVVTDSQAFKRVSQDTPETIPLTSFSILFARYKGDLGTAVQGAAALSSIENGDKILVAEGCTHHRQCDDIGTYKIPKWIREYTKKEPEFVFTSGTEFPDDLSSYKLVVHCGGCMLNEREMKYRIACCQDQGVPVTNYGILIAQVTGILRRSLEPFPEILKFLP</sequence>
<feature type="domain" description="Hydrogen maturase F tetramerization" evidence="5">
    <location>
        <begin position="286"/>
        <end position="401"/>
    </location>
</feature>
<evidence type="ECO:0000313" key="6">
    <source>
        <dbReference type="EMBL" id="HJB28023.1"/>
    </source>
</evidence>
<reference evidence="6" key="1">
    <citation type="journal article" date="2021" name="PeerJ">
        <title>Extensive microbial diversity within the chicken gut microbiome revealed by metagenomics and culture.</title>
        <authorList>
            <person name="Gilroy R."/>
            <person name="Ravi A."/>
            <person name="Getino M."/>
            <person name="Pursley I."/>
            <person name="Horton D.L."/>
            <person name="Alikhan N.F."/>
            <person name="Baker D."/>
            <person name="Gharbi K."/>
            <person name="Hall N."/>
            <person name="Watson M."/>
            <person name="Adriaenssens E.M."/>
            <person name="Foster-Nyarko E."/>
            <person name="Jarju S."/>
            <person name="Secka A."/>
            <person name="Antonio M."/>
            <person name="Oren A."/>
            <person name="Chaudhuri R.R."/>
            <person name="La Ragione R."/>
            <person name="Hildebrand F."/>
            <person name="Pallen M.J."/>
        </authorList>
    </citation>
    <scope>NUCLEOTIDE SEQUENCE</scope>
    <source>
        <strain evidence="6">ChiSjej1B19-5720</strain>
    </source>
</reference>
<dbReference type="Pfam" id="PF18133">
    <property type="entry name" value="HydF_tetramer"/>
    <property type="match status" value="1"/>
</dbReference>
<dbReference type="InterPro" id="IPR023873">
    <property type="entry name" value="FeFe-hyd_GTPase_HydF"/>
</dbReference>
<dbReference type="PANTHER" id="PTHR42714">
    <property type="entry name" value="TRNA MODIFICATION GTPASE GTPBP3"/>
    <property type="match status" value="1"/>
</dbReference>
<evidence type="ECO:0000259" key="3">
    <source>
        <dbReference type="Pfam" id="PF01926"/>
    </source>
</evidence>
<dbReference type="NCBIfam" id="TIGR03918">
    <property type="entry name" value="GTP_HydF"/>
    <property type="match status" value="1"/>
</dbReference>
<dbReference type="Gene3D" id="3.40.50.11410">
    <property type="match status" value="1"/>
</dbReference>
<evidence type="ECO:0000256" key="2">
    <source>
        <dbReference type="ARBA" id="ARBA00023134"/>
    </source>
</evidence>
<proteinExistence type="predicted"/>
<keyword evidence="2" id="KW-0342">GTP-binding</keyword>
<accession>A0A9D2LSR2</accession>
<name>A0A9D2LSR2_9FIRM</name>
<keyword evidence="1" id="KW-0547">Nucleotide-binding</keyword>
<reference evidence="6" key="2">
    <citation type="submission" date="2021-04" db="EMBL/GenBank/DDBJ databases">
        <authorList>
            <person name="Gilroy R."/>
        </authorList>
    </citation>
    <scope>NUCLEOTIDE SEQUENCE</scope>
    <source>
        <strain evidence="6">ChiSjej1B19-5720</strain>
    </source>
</reference>
<evidence type="ECO:0000256" key="1">
    <source>
        <dbReference type="ARBA" id="ARBA00022741"/>
    </source>
</evidence>
<dbReference type="CDD" id="cd00880">
    <property type="entry name" value="Era_like"/>
    <property type="match status" value="1"/>
</dbReference>
<dbReference type="Pfam" id="PF01926">
    <property type="entry name" value="MMR_HSR1"/>
    <property type="match status" value="1"/>
</dbReference>
<evidence type="ECO:0000259" key="5">
    <source>
        <dbReference type="Pfam" id="PF18133"/>
    </source>
</evidence>
<dbReference type="EMBL" id="DWYZ01000087">
    <property type="protein sequence ID" value="HJB28023.1"/>
    <property type="molecule type" value="Genomic_DNA"/>
</dbReference>
<protein>
    <submittedName>
        <fullName evidence="6">[FeFe] hydrogenase H-cluster maturation GTPase HydF</fullName>
    </submittedName>
</protein>
<organism evidence="6 7">
    <name type="scientific">Candidatus Blautia faecavium</name>
    <dbReference type="NCBI Taxonomy" id="2838487"/>
    <lineage>
        <taxon>Bacteria</taxon>
        <taxon>Bacillati</taxon>
        <taxon>Bacillota</taxon>
        <taxon>Clostridia</taxon>
        <taxon>Lachnospirales</taxon>
        <taxon>Lachnospiraceae</taxon>
        <taxon>Blautia</taxon>
    </lineage>
</organism>
<dbReference type="InterPro" id="IPR041606">
    <property type="entry name" value="HydF_dimer"/>
</dbReference>
<dbReference type="InterPro" id="IPR040644">
    <property type="entry name" value="HydF_tetramer"/>
</dbReference>
<dbReference type="SUPFAM" id="SSF52540">
    <property type="entry name" value="P-loop containing nucleoside triphosphate hydrolases"/>
    <property type="match status" value="1"/>
</dbReference>
<dbReference type="GO" id="GO:0030488">
    <property type="term" value="P:tRNA methylation"/>
    <property type="evidence" value="ECO:0007669"/>
    <property type="project" value="TreeGrafter"/>
</dbReference>
<comment type="caution">
    <text evidence="6">The sequence shown here is derived from an EMBL/GenBank/DDBJ whole genome shotgun (WGS) entry which is preliminary data.</text>
</comment>
<dbReference type="GO" id="GO:0005737">
    <property type="term" value="C:cytoplasm"/>
    <property type="evidence" value="ECO:0007669"/>
    <property type="project" value="TreeGrafter"/>
</dbReference>
<dbReference type="PANTHER" id="PTHR42714:SF6">
    <property type="entry name" value="TRANSLATION INITIATION FACTOR IF-2"/>
    <property type="match status" value="1"/>
</dbReference>
<feature type="domain" description="Hydrogen maturase F dimerization" evidence="4">
    <location>
        <begin position="180"/>
        <end position="281"/>
    </location>
</feature>
<evidence type="ECO:0000313" key="7">
    <source>
        <dbReference type="Proteomes" id="UP000823842"/>
    </source>
</evidence>
<feature type="domain" description="G" evidence="3">
    <location>
        <begin position="14"/>
        <end position="128"/>
    </location>
</feature>
<dbReference type="Proteomes" id="UP000823842">
    <property type="component" value="Unassembled WGS sequence"/>
</dbReference>
<dbReference type="Gene3D" id="3.40.50.11420">
    <property type="match status" value="1"/>
</dbReference>